<protein>
    <submittedName>
        <fullName evidence="1">Gluconate 2-dehydrogenase subunit 3 family protein</fullName>
    </submittedName>
</protein>
<dbReference type="OrthoDB" id="6385145at2"/>
<dbReference type="InterPro" id="IPR027056">
    <property type="entry name" value="Gluconate_2DH_su3"/>
</dbReference>
<sequence>MKRRDAIKKITIFTGGVIFLSAGIMPSCTKSASRDQLSEEDIVLLDQIGETIIPETDKCGGAKAAKIGIYMRLMVDECLTKEDRRIFLEGLTLMENSAMEQFKDNFLKLNPAQKKKLFLNLQTQAETYNKNKGNNLASNSIHYFDLFKKLTVDGYFTSEIGATKARRYQAVPGKYKGCISYKKGDKAWATS</sequence>
<dbReference type="Proteomes" id="UP000487757">
    <property type="component" value="Unassembled WGS sequence"/>
</dbReference>
<name>A0A7K0G2F7_9SPHI</name>
<dbReference type="EMBL" id="WKKH01000037">
    <property type="protein sequence ID" value="MRX78007.1"/>
    <property type="molecule type" value="Genomic_DNA"/>
</dbReference>
<dbReference type="Pfam" id="PF13618">
    <property type="entry name" value="Gluconate_2-dh3"/>
    <property type="match status" value="1"/>
</dbReference>
<gene>
    <name evidence="1" type="ORF">GJU39_18160</name>
</gene>
<proteinExistence type="predicted"/>
<reference evidence="1 2" key="1">
    <citation type="submission" date="2019-11" db="EMBL/GenBank/DDBJ databases">
        <title>Pedobacter petrophilus genome.</title>
        <authorList>
            <person name="Feldbauer M.J."/>
            <person name="Newman J.D."/>
        </authorList>
    </citation>
    <scope>NUCLEOTIDE SEQUENCE [LARGE SCALE GENOMIC DNA]</scope>
    <source>
        <strain evidence="1 2">LMG 29686</strain>
    </source>
</reference>
<evidence type="ECO:0000313" key="1">
    <source>
        <dbReference type="EMBL" id="MRX78007.1"/>
    </source>
</evidence>
<comment type="caution">
    <text evidence="1">The sequence shown here is derived from an EMBL/GenBank/DDBJ whole genome shotgun (WGS) entry which is preliminary data.</text>
</comment>
<keyword evidence="2" id="KW-1185">Reference proteome</keyword>
<organism evidence="1 2">
    <name type="scientific">Pedobacter petrophilus</name>
    <dbReference type="NCBI Taxonomy" id="1908241"/>
    <lineage>
        <taxon>Bacteria</taxon>
        <taxon>Pseudomonadati</taxon>
        <taxon>Bacteroidota</taxon>
        <taxon>Sphingobacteriia</taxon>
        <taxon>Sphingobacteriales</taxon>
        <taxon>Sphingobacteriaceae</taxon>
        <taxon>Pedobacter</taxon>
    </lineage>
</organism>
<dbReference type="RefSeq" id="WP_154282420.1">
    <property type="nucleotide sequence ID" value="NZ_JBHUJQ010000001.1"/>
</dbReference>
<accession>A0A7K0G2F7</accession>
<dbReference type="AlphaFoldDB" id="A0A7K0G2F7"/>
<evidence type="ECO:0000313" key="2">
    <source>
        <dbReference type="Proteomes" id="UP000487757"/>
    </source>
</evidence>